<reference evidence="2 3" key="1">
    <citation type="submission" date="2024-02" db="EMBL/GenBank/DDBJ databases">
        <title>A novel Wenzhouxiangellaceae bacterium, isolated from coastal sediments.</title>
        <authorList>
            <person name="Du Z.-J."/>
            <person name="Ye Y.-Q."/>
            <person name="Zhang X.-Y."/>
        </authorList>
    </citation>
    <scope>NUCLEOTIDE SEQUENCE [LARGE SCALE GENOMIC DNA]</scope>
    <source>
        <strain evidence="2 3">CH-27</strain>
    </source>
</reference>
<evidence type="ECO:0000313" key="2">
    <source>
        <dbReference type="EMBL" id="MEJ8567766.1"/>
    </source>
</evidence>
<protein>
    <submittedName>
        <fullName evidence="2">Uncharacterized protein</fullName>
    </submittedName>
</protein>
<evidence type="ECO:0000256" key="1">
    <source>
        <dbReference type="SAM" id="SignalP"/>
    </source>
</evidence>
<name>A0AAW9RDF4_9GAMM</name>
<evidence type="ECO:0000313" key="3">
    <source>
        <dbReference type="Proteomes" id="UP001359886"/>
    </source>
</evidence>
<dbReference type="Proteomes" id="UP001359886">
    <property type="component" value="Unassembled WGS sequence"/>
</dbReference>
<sequence length="93" mass="9810">MLYNIRIRSLVFALLLVASNLVFAGHVSAHLYSPPAGCDWCVCQERPVSAPLPADPGVVVEAGQVLTPDGPLPLPVACARVVNKRSRAPPVSP</sequence>
<keyword evidence="1" id="KW-0732">Signal</keyword>
<dbReference type="EMBL" id="JAZHOG010000005">
    <property type="protein sequence ID" value="MEJ8567766.1"/>
    <property type="molecule type" value="Genomic_DNA"/>
</dbReference>
<dbReference type="RefSeq" id="WP_354695090.1">
    <property type="nucleotide sequence ID" value="NZ_JAZHOG010000005.1"/>
</dbReference>
<keyword evidence="3" id="KW-1185">Reference proteome</keyword>
<gene>
    <name evidence="2" type="ORF">V3330_09030</name>
</gene>
<feature type="signal peptide" evidence="1">
    <location>
        <begin position="1"/>
        <end position="24"/>
    </location>
</feature>
<proteinExistence type="predicted"/>
<dbReference type="AlphaFoldDB" id="A0AAW9RDF4"/>
<feature type="chain" id="PRO_5043376190" evidence="1">
    <location>
        <begin position="25"/>
        <end position="93"/>
    </location>
</feature>
<accession>A0AAW9RDF4</accession>
<organism evidence="2 3">
    <name type="scientific">Elongatibacter sediminis</name>
    <dbReference type="NCBI Taxonomy" id="3119006"/>
    <lineage>
        <taxon>Bacteria</taxon>
        <taxon>Pseudomonadati</taxon>
        <taxon>Pseudomonadota</taxon>
        <taxon>Gammaproteobacteria</taxon>
        <taxon>Chromatiales</taxon>
        <taxon>Wenzhouxiangellaceae</taxon>
        <taxon>Elongatibacter</taxon>
    </lineage>
</organism>
<comment type="caution">
    <text evidence="2">The sequence shown here is derived from an EMBL/GenBank/DDBJ whole genome shotgun (WGS) entry which is preliminary data.</text>
</comment>